<feature type="compositionally biased region" description="Basic and acidic residues" evidence="1">
    <location>
        <begin position="1216"/>
        <end position="1236"/>
    </location>
</feature>
<dbReference type="CDD" id="cd24006">
    <property type="entry name" value="ASKHA_NBD_PPX_GppA"/>
    <property type="match status" value="1"/>
</dbReference>
<dbReference type="Pfam" id="PF02541">
    <property type="entry name" value="Ppx-GppA"/>
    <property type="match status" value="1"/>
</dbReference>
<evidence type="ECO:0000259" key="2">
    <source>
        <dbReference type="SMART" id="SM00474"/>
    </source>
</evidence>
<dbReference type="SUPFAM" id="SSF53067">
    <property type="entry name" value="Actin-like ATPase domain"/>
    <property type="match status" value="2"/>
</dbReference>
<dbReference type="InParanoid" id="A0A7J7D0X2"/>
<name>A0A7J7D0X2_TRIWF</name>
<dbReference type="Pfam" id="PF21447">
    <property type="entry name" value="Ppx-GppA_III"/>
    <property type="match status" value="1"/>
</dbReference>
<accession>A0A7J7D0X2</accession>
<evidence type="ECO:0000313" key="4">
    <source>
        <dbReference type="Proteomes" id="UP000593562"/>
    </source>
</evidence>
<evidence type="ECO:0000313" key="3">
    <source>
        <dbReference type="EMBL" id="KAF5739997.1"/>
    </source>
</evidence>
<dbReference type="CDD" id="cd06146">
    <property type="entry name" value="mut-7_like_exo"/>
    <property type="match status" value="1"/>
</dbReference>
<dbReference type="GO" id="GO:0016462">
    <property type="term" value="F:pyrophosphatase activity"/>
    <property type="evidence" value="ECO:0007669"/>
    <property type="project" value="TreeGrafter"/>
</dbReference>
<dbReference type="AlphaFoldDB" id="A0A7J7D0X2"/>
<keyword evidence="3" id="KW-0808">Transferase</keyword>
<gene>
    <name evidence="3" type="ORF">HS088_TW11G00060</name>
</gene>
<dbReference type="Gene3D" id="3.30.420.40">
    <property type="match status" value="1"/>
</dbReference>
<dbReference type="Gene3D" id="3.30.420.10">
    <property type="entry name" value="Ribonuclease H-like superfamily/Ribonuclease H"/>
    <property type="match status" value="1"/>
</dbReference>
<dbReference type="InterPro" id="IPR003695">
    <property type="entry name" value="Ppx_GppA_N"/>
</dbReference>
<feature type="region of interest" description="Disordered" evidence="1">
    <location>
        <begin position="1205"/>
        <end position="1236"/>
    </location>
</feature>
<dbReference type="InterPro" id="IPR002562">
    <property type="entry name" value="3'-5'_exonuclease_dom"/>
</dbReference>
<dbReference type="PANTHER" id="PTHR30005:SF0">
    <property type="entry name" value="RETROGRADE REGULATION PROTEIN 2"/>
    <property type="match status" value="1"/>
</dbReference>
<sequence>MDHCSDYLSVSAQLSEELSEPRPSMAINLPPMAVNVPPSSRFASIDMGTNSFKLLIVQADPSGKFLIIDRVKDRVLLGLNSSRFISKQSQLRSLQCLQNFKQVMESNDVPFQHTRCVATAAVREAENREEFSRMVYENLGFEVDVLSGEEEARLVYLGVLQFLPIFDKQVLTVDIGGGSTEFAIGKQGRVAFGTSLKLGHVKLTQKFASNGEIAEMREFMKLTIEESGLVEKVKDCGFDVAVGSSGTIKSIENAIFNGFGTNLVYNNEVLVKECKKEWGFSRGELEGLVGMLCDDGREGENVKRERFFKRRSQFIVAGAVLLEEIFKALGIEEMEVSKYALGEGIIAETLANVYNGYNLNANARWWSTVHLATRFNGKKRMKSATECARIANEIFEGLKNCDQHVDNQIKLPVPLNDNDLEYLQAACLLHNIGLFAGKKGYHKQSYSIIMNGGHLNGYDAEEVKLIALLTKHHRKKFPKYDHASFMEFSEEVRQKFRILCVIIRLSVILQQSQPVNFWKMECSHSQEGYRLAFTEVGDRSSLPATSQNVAEELGAELRQEQAYFKKVFQQELMIVVLHCIGEWVITLSELDELKSKNDETTESQCHKLLDLAADLQWRGEDSERKKKLQSLPYRVTRSALLGFRFDSRVVASFGMGLDQRIQELQSNADKTSLTICVHTFGDLTYVSPVVFLYLLKECYVHGTCKATKKFRALQHQVHHVLCNSPQPGPASFVIRCLVVLPILELYREGFSHLIISALCRFLKQAVIDTRDTLIAKCLATRLFIHIVRGVIDHDERIVVKILEVFDVRLTDIEEMICQLKPNSDHRFDAAKSFVEQYIFKLIESQSYMTAVSLLKHFSIRQSGESFLHQMMQNNQSRAAEKWATFMGRPMLCVLVQEYVDRNMLKNAYDTIKKNNLEKEFPDVYHKCKESSLKSLAEKACWDVAERKTYGDRQLLEYLVYLAMEAGYSEKVDELCGRYSLGGFLKAKVPEANLLQRRYLQLNELVVGDVVWVDEADGLCEATYHIENCKVVGIDCEWKPNYVKGSKPNRVSIMQIASDKMVFIVDLIKLYEDVPHVLDDCLSRILQSPRILKLGYNFQCDTKQLAHSYGELKCFKQYEMLLDIQNVFREPRGGLSGLAEKILGVALNKTRRNSDWEQRPLSQNQLEYAALDAAVLVHIFAHVRNHSHPSNVPEGHEKIEWKSHIVCQRDKPKKSKKESVNNKECEPAATHEHKQSS</sequence>
<dbReference type="GO" id="GO:0016740">
    <property type="term" value="F:transferase activity"/>
    <property type="evidence" value="ECO:0007669"/>
    <property type="project" value="UniProtKB-KW"/>
</dbReference>
<dbReference type="SUPFAM" id="SSF53098">
    <property type="entry name" value="Ribonuclease H-like"/>
    <property type="match status" value="1"/>
</dbReference>
<dbReference type="GO" id="GO:0003676">
    <property type="term" value="F:nucleic acid binding"/>
    <property type="evidence" value="ECO:0007669"/>
    <property type="project" value="InterPro"/>
</dbReference>
<organism evidence="3 4">
    <name type="scientific">Tripterygium wilfordii</name>
    <name type="common">Thunder God vine</name>
    <dbReference type="NCBI Taxonomy" id="458696"/>
    <lineage>
        <taxon>Eukaryota</taxon>
        <taxon>Viridiplantae</taxon>
        <taxon>Streptophyta</taxon>
        <taxon>Embryophyta</taxon>
        <taxon>Tracheophyta</taxon>
        <taxon>Spermatophyta</taxon>
        <taxon>Magnoliopsida</taxon>
        <taxon>eudicotyledons</taxon>
        <taxon>Gunneridae</taxon>
        <taxon>Pentapetalae</taxon>
        <taxon>rosids</taxon>
        <taxon>fabids</taxon>
        <taxon>Celastrales</taxon>
        <taxon>Celastraceae</taxon>
        <taxon>Tripterygium</taxon>
    </lineage>
</organism>
<comment type="caution">
    <text evidence="3">The sequence shown here is derived from an EMBL/GenBank/DDBJ whole genome shotgun (WGS) entry which is preliminary data.</text>
</comment>
<dbReference type="GO" id="GO:0008408">
    <property type="term" value="F:3'-5' exonuclease activity"/>
    <property type="evidence" value="ECO:0007669"/>
    <property type="project" value="InterPro"/>
</dbReference>
<dbReference type="InterPro" id="IPR048950">
    <property type="entry name" value="Ppx_GppA_C"/>
</dbReference>
<dbReference type="PANTHER" id="PTHR30005">
    <property type="entry name" value="EXOPOLYPHOSPHATASE"/>
    <property type="match status" value="1"/>
</dbReference>
<dbReference type="Proteomes" id="UP000593562">
    <property type="component" value="Unassembled WGS sequence"/>
</dbReference>
<dbReference type="InterPro" id="IPR043129">
    <property type="entry name" value="ATPase_NBD"/>
</dbReference>
<feature type="domain" description="3'-5' exonuclease" evidence="2">
    <location>
        <begin position="1009"/>
        <end position="1187"/>
    </location>
</feature>
<dbReference type="GO" id="GO:0006139">
    <property type="term" value="P:nucleobase-containing compound metabolic process"/>
    <property type="evidence" value="ECO:0007669"/>
    <property type="project" value="InterPro"/>
</dbReference>
<dbReference type="EMBL" id="JAAARO010000011">
    <property type="protein sequence ID" value="KAF5739997.1"/>
    <property type="molecule type" value="Genomic_DNA"/>
</dbReference>
<dbReference type="Gene3D" id="3.30.420.150">
    <property type="entry name" value="Exopolyphosphatase. Domain 2"/>
    <property type="match status" value="1"/>
</dbReference>
<protein>
    <submittedName>
        <fullName evidence="3">Polynucleotidyl transferase isoform 1</fullName>
    </submittedName>
</protein>
<evidence type="ECO:0000256" key="1">
    <source>
        <dbReference type="SAM" id="MobiDB-lite"/>
    </source>
</evidence>
<proteinExistence type="predicted"/>
<dbReference type="InterPro" id="IPR050273">
    <property type="entry name" value="GppA/Ppx_hydrolase"/>
</dbReference>
<keyword evidence="4" id="KW-1185">Reference proteome</keyword>
<dbReference type="InterPro" id="IPR012337">
    <property type="entry name" value="RNaseH-like_sf"/>
</dbReference>
<dbReference type="InterPro" id="IPR037432">
    <property type="entry name" value="Mut-7_DEDDy_dom"/>
</dbReference>
<reference evidence="3 4" key="1">
    <citation type="journal article" date="2020" name="Nat. Commun.">
        <title>Genome of Tripterygium wilfordii and identification of cytochrome P450 involved in triptolide biosynthesis.</title>
        <authorList>
            <person name="Tu L."/>
            <person name="Su P."/>
            <person name="Zhang Z."/>
            <person name="Gao L."/>
            <person name="Wang J."/>
            <person name="Hu T."/>
            <person name="Zhou J."/>
            <person name="Zhang Y."/>
            <person name="Zhao Y."/>
            <person name="Liu Y."/>
            <person name="Song Y."/>
            <person name="Tong Y."/>
            <person name="Lu Y."/>
            <person name="Yang J."/>
            <person name="Xu C."/>
            <person name="Jia M."/>
            <person name="Peters R.J."/>
            <person name="Huang L."/>
            <person name="Gao W."/>
        </authorList>
    </citation>
    <scope>NUCLEOTIDE SEQUENCE [LARGE SCALE GENOMIC DNA]</scope>
    <source>
        <strain evidence="4">cv. XIE 37</strain>
        <tissue evidence="3">Leaf</tissue>
    </source>
</reference>
<dbReference type="SUPFAM" id="SSF109604">
    <property type="entry name" value="HD-domain/PDEase-like"/>
    <property type="match status" value="1"/>
</dbReference>
<dbReference type="SMART" id="SM00474">
    <property type="entry name" value="35EXOc"/>
    <property type="match status" value="1"/>
</dbReference>
<dbReference type="InterPro" id="IPR036397">
    <property type="entry name" value="RNaseH_sf"/>
</dbReference>
<dbReference type="Pfam" id="PF01612">
    <property type="entry name" value="DNA_pol_A_exo1"/>
    <property type="match status" value="1"/>
</dbReference>
<dbReference type="Gene3D" id="1.10.3210.10">
    <property type="entry name" value="Hypothetical protein af1432"/>
    <property type="match status" value="1"/>
</dbReference>